<feature type="transmembrane region" description="Helical" evidence="1">
    <location>
        <begin position="214"/>
        <end position="234"/>
    </location>
</feature>
<protein>
    <recommendedName>
        <fullName evidence="3">FtsX-like permease family protein</fullName>
    </recommendedName>
</protein>
<proteinExistence type="predicted"/>
<evidence type="ECO:0000313" key="2">
    <source>
        <dbReference type="EMBL" id="BDZ59516.1"/>
    </source>
</evidence>
<dbReference type="RefSeq" id="WP_289231486.1">
    <property type="nucleotide sequence ID" value="NZ_AP027735.1"/>
</dbReference>
<evidence type="ECO:0008006" key="3">
    <source>
        <dbReference type="Google" id="ProtNLM"/>
    </source>
</evidence>
<gene>
    <name evidence="2" type="ORF">GCM10025872_31730</name>
</gene>
<feature type="transmembrane region" description="Helical" evidence="1">
    <location>
        <begin position="240"/>
        <end position="265"/>
    </location>
</feature>
<keyword evidence="1" id="KW-0472">Membrane</keyword>
<evidence type="ECO:0000256" key="1">
    <source>
        <dbReference type="SAM" id="Phobius"/>
    </source>
</evidence>
<sequence>MSPAVAKLPDGGRSFGRVVGIIGDAGLATGNEYKAYSAPPVGADLRHLVPADGFGTGTEAIGPPSLDLLQSESVTTVWALGAGTLAVPGFAILIGASTIDLRRRSLRYRRAVTMGASKRDLALVSLKDMFPGIILGCFLASGALTFVTLNGVTLRVTEARYTAAEISPGMAPLMTAILIAAGTACAVGALPGVLSLSRRSRGRDIELAETPAKWGLVLFVLAFWVAVGGPMLLPPGQQPMIAYLVGVFGVGFGMSSVLSGLLYLGGGALRWFGRRHGRAGLIAGGSSLVARPNRLSRLLFPAGLAILLLGQGQLWTSLLGEQYYQGVQAQEAAEGRVAVSAPLRSLPSSGEVSALRRPGVSMVWLVTEQNGDAPSTTWMTTCADLAALSLPCTSGALPRTTGSPALHGLMSESFGRPKIDVATAPKSLSEKEVSIAIIGQDGPVDIAALNRRSAAALPGGALLRGR</sequence>
<keyword evidence="1" id="KW-0812">Transmembrane</keyword>
<keyword evidence="1" id="KW-1133">Transmembrane helix</keyword>
<name>A0ABM8HES3_9MICO</name>
<reference evidence="2" key="1">
    <citation type="journal article" date="2014" name="Int. J. Syst. Evol. Microbiol.">
        <title>Complete genome of a new Firmicutes species belonging to the dominant human colonic microbiota ('Ruminococcus bicirculans') reveals two chromosomes and a selective capacity to utilize plant glucans.</title>
        <authorList>
            <consortium name="NISC Comparative Sequencing Program"/>
            <person name="Wegmann U."/>
            <person name="Louis P."/>
            <person name="Goesmann A."/>
            <person name="Henrissat B."/>
            <person name="Duncan S.H."/>
            <person name="Flint H.J."/>
        </authorList>
    </citation>
    <scope>NUCLEOTIDE SEQUENCE</scope>
    <source>
        <strain evidence="2">NBRC 110608</strain>
    </source>
</reference>
<reference evidence="2" key="2">
    <citation type="submission" date="2023-02" db="EMBL/GenBank/DDBJ databases">
        <authorList>
            <person name="Sun Q."/>
            <person name="Mori K."/>
        </authorList>
    </citation>
    <scope>NUCLEOTIDE SEQUENCE</scope>
    <source>
        <strain evidence="2">NBRC 110608</strain>
    </source>
</reference>
<dbReference type="EMBL" id="AP027735">
    <property type="protein sequence ID" value="BDZ59516.1"/>
    <property type="molecule type" value="Genomic_DNA"/>
</dbReference>
<accession>A0ABM8HES3</accession>
<feature type="transmembrane region" description="Helical" evidence="1">
    <location>
        <begin position="77"/>
        <end position="99"/>
    </location>
</feature>
<feature type="transmembrane region" description="Helical" evidence="1">
    <location>
        <begin position="169"/>
        <end position="194"/>
    </location>
</feature>
<feature type="transmembrane region" description="Helical" evidence="1">
    <location>
        <begin position="129"/>
        <end position="149"/>
    </location>
</feature>
<organism evidence="2">
    <name type="scientific">Barrientosiimonas endolithica</name>
    <dbReference type="NCBI Taxonomy" id="1535208"/>
    <lineage>
        <taxon>Bacteria</taxon>
        <taxon>Bacillati</taxon>
        <taxon>Actinomycetota</taxon>
        <taxon>Actinomycetes</taxon>
        <taxon>Micrococcales</taxon>
        <taxon>Dermacoccaceae</taxon>
        <taxon>Barrientosiimonas</taxon>
    </lineage>
</organism>